<sequence length="83" mass="9163">MNDDTPEQPEVHPKHLAYDRFGKEALLAAHDITEALAEAGVDDDGVVVLRTDGPRHNLADLERLIDEALAEDAEHPDEDREAP</sequence>
<dbReference type="Proteomes" id="UP001296706">
    <property type="component" value="Unassembled WGS sequence"/>
</dbReference>
<gene>
    <name evidence="1" type="ORF">HF577_17860</name>
</gene>
<reference evidence="1 2" key="1">
    <citation type="submission" date="2020-04" db="EMBL/GenBank/DDBJ databases">
        <authorList>
            <person name="Klaysubun C."/>
            <person name="Duangmal K."/>
            <person name="Lipun K."/>
        </authorList>
    </citation>
    <scope>NUCLEOTIDE SEQUENCE [LARGE SCALE GENOMIC DNA]</scope>
    <source>
        <strain evidence="1 2">JCM 11839</strain>
    </source>
</reference>
<evidence type="ECO:0000313" key="1">
    <source>
        <dbReference type="EMBL" id="NMH78944.1"/>
    </source>
</evidence>
<proteinExistence type="predicted"/>
<organism evidence="1 2">
    <name type="scientific">Pseudonocardia xinjiangensis</name>
    <dbReference type="NCBI Taxonomy" id="75289"/>
    <lineage>
        <taxon>Bacteria</taxon>
        <taxon>Bacillati</taxon>
        <taxon>Actinomycetota</taxon>
        <taxon>Actinomycetes</taxon>
        <taxon>Pseudonocardiales</taxon>
        <taxon>Pseudonocardiaceae</taxon>
        <taxon>Pseudonocardia</taxon>
    </lineage>
</organism>
<keyword evidence="2" id="KW-1185">Reference proteome</keyword>
<comment type="caution">
    <text evidence="1">The sequence shown here is derived from an EMBL/GenBank/DDBJ whole genome shotgun (WGS) entry which is preliminary data.</text>
</comment>
<protein>
    <submittedName>
        <fullName evidence="1">Uncharacterized protein</fullName>
    </submittedName>
</protein>
<evidence type="ECO:0000313" key="2">
    <source>
        <dbReference type="Proteomes" id="UP001296706"/>
    </source>
</evidence>
<dbReference type="EMBL" id="JAAXKY010000055">
    <property type="protein sequence ID" value="NMH78944.1"/>
    <property type="molecule type" value="Genomic_DNA"/>
</dbReference>
<name>A0ABX1RH45_9PSEU</name>
<accession>A0ABX1RH45</accession>
<dbReference type="RefSeq" id="WP_169397011.1">
    <property type="nucleotide sequence ID" value="NZ_BAAAJH010000009.1"/>
</dbReference>